<dbReference type="Proteomes" id="UP000282311">
    <property type="component" value="Unassembled WGS sequence"/>
</dbReference>
<dbReference type="EMBL" id="RBAH01000023">
    <property type="protein sequence ID" value="RKN74992.1"/>
    <property type="molecule type" value="Genomic_DNA"/>
</dbReference>
<evidence type="ECO:0000313" key="1">
    <source>
        <dbReference type="EMBL" id="RKN74992.1"/>
    </source>
</evidence>
<dbReference type="InterPro" id="IPR005068">
    <property type="entry name" value="Phage_lambda_Stf-r2"/>
</dbReference>
<dbReference type="GO" id="GO:0019062">
    <property type="term" value="P:virion attachment to host cell"/>
    <property type="evidence" value="ECO:0007669"/>
    <property type="project" value="InterPro"/>
</dbReference>
<proteinExistence type="predicted"/>
<dbReference type="AlphaFoldDB" id="A0A3B0BQ57"/>
<evidence type="ECO:0008006" key="3">
    <source>
        <dbReference type="Google" id="ProtNLM"/>
    </source>
</evidence>
<name>A0A3B0BQ57_9BACL</name>
<comment type="caution">
    <text evidence="1">The sequence shown here is derived from an EMBL/GenBank/DDBJ whole genome shotgun (WGS) entry which is preliminary data.</text>
</comment>
<evidence type="ECO:0000313" key="2">
    <source>
        <dbReference type="Proteomes" id="UP000282311"/>
    </source>
</evidence>
<dbReference type="RefSeq" id="WP_120750188.1">
    <property type="nucleotide sequence ID" value="NZ_RBAH01000023.1"/>
</dbReference>
<dbReference type="Pfam" id="PF03406">
    <property type="entry name" value="Phage_fiber_2"/>
    <property type="match status" value="1"/>
</dbReference>
<organism evidence="1 2">
    <name type="scientific">Paenibacillus ginsengarvi</name>
    <dbReference type="NCBI Taxonomy" id="400777"/>
    <lineage>
        <taxon>Bacteria</taxon>
        <taxon>Bacillati</taxon>
        <taxon>Bacillota</taxon>
        <taxon>Bacilli</taxon>
        <taxon>Bacillales</taxon>
        <taxon>Paenibacillaceae</taxon>
        <taxon>Paenibacillus</taxon>
    </lineage>
</organism>
<protein>
    <recommendedName>
        <fullName evidence="3">Tail fiber protein</fullName>
    </recommendedName>
</protein>
<keyword evidence="2" id="KW-1185">Reference proteome</keyword>
<gene>
    <name evidence="1" type="ORF">D7M11_25990</name>
</gene>
<reference evidence="1 2" key="1">
    <citation type="journal article" date="2007" name="Int. J. Syst. Evol. Microbiol.">
        <title>Paenibacillus ginsengarvi sp. nov., isolated from soil from ginseng cultivation.</title>
        <authorList>
            <person name="Yoon M.H."/>
            <person name="Ten L.N."/>
            <person name="Im W.T."/>
        </authorList>
    </citation>
    <scope>NUCLEOTIDE SEQUENCE [LARGE SCALE GENOMIC DNA]</scope>
    <source>
        <strain evidence="1 2">KCTC 13059</strain>
    </source>
</reference>
<sequence length="501" mass="51200">MAVYGQAIITNRGLTLYAKAQTGVTLQFTRMQIGSGQLAVGQDPKNFSALLNPISYFSINSNTRSGTTSQIRGVFENTGLSASTYTCEIGLFAQDPQDGEILYAYANAGAQGDTFPAISAGPFSRVFEINTTVGNAANVTVVVPSSVYIPTTEKGAASGVAPLDNSAKVPLANLPAASAATANTLALRDPNGRIKAAAPFANDDVARKAETDALSNAVAAAQGAANNASAAAAGVQSNLNNHAGVVASTVQYGHTILSTSTSSTAADRASTPSAVKAAYDLAAAALPAAYYTAADVLAKVKTVDGTGSGLDADVVRGRDLSGEVGTLSSLITSNKSNIVSAINELFTSASNGKSAIAAAITGKGVPASGSDTFTQLADKISTIVVGRPYASGSVNTTSAIFYYTNGMNTVSIYKATVGGLNFPAGIDLILIQNINSYTIWFDNRTFAFTQNPQPDCAIFGVTAVGAGYRLGHGGGEGYVNNNGFQLPVNAGIQVGWYVWGK</sequence>
<dbReference type="GO" id="GO:0046718">
    <property type="term" value="P:symbiont entry into host cell"/>
    <property type="evidence" value="ECO:0007669"/>
    <property type="project" value="InterPro"/>
</dbReference>
<dbReference type="OrthoDB" id="2667154at2"/>
<accession>A0A3B0BQ57</accession>